<keyword evidence="1" id="KW-1133">Transmembrane helix</keyword>
<evidence type="ECO:0000313" key="4">
    <source>
        <dbReference type="Proteomes" id="UP000502706"/>
    </source>
</evidence>
<name>A0A6G8PUF6_9ACTN</name>
<organism evidence="3 4">
    <name type="scientific">Rubrobacter marinus</name>
    <dbReference type="NCBI Taxonomy" id="2653852"/>
    <lineage>
        <taxon>Bacteria</taxon>
        <taxon>Bacillati</taxon>
        <taxon>Actinomycetota</taxon>
        <taxon>Rubrobacteria</taxon>
        <taxon>Rubrobacterales</taxon>
        <taxon>Rubrobacteraceae</taxon>
        <taxon>Rubrobacter</taxon>
    </lineage>
</organism>
<feature type="transmembrane region" description="Helical" evidence="1">
    <location>
        <begin position="609"/>
        <end position="628"/>
    </location>
</feature>
<proteinExistence type="predicted"/>
<dbReference type="Pfam" id="PF11992">
    <property type="entry name" value="TgpA_N"/>
    <property type="match status" value="1"/>
</dbReference>
<gene>
    <name evidence="3" type="ORF">GBA65_04305</name>
</gene>
<dbReference type="Proteomes" id="UP000502706">
    <property type="component" value="Chromosome"/>
</dbReference>
<feature type="transmembrane region" description="Helical" evidence="1">
    <location>
        <begin position="194"/>
        <end position="213"/>
    </location>
</feature>
<dbReference type="Pfam" id="PF13559">
    <property type="entry name" value="DUF4129"/>
    <property type="match status" value="1"/>
</dbReference>
<feature type="transmembrane region" description="Helical" evidence="1">
    <location>
        <begin position="77"/>
        <end position="95"/>
    </location>
</feature>
<evidence type="ECO:0000313" key="3">
    <source>
        <dbReference type="EMBL" id="QIN77867.1"/>
    </source>
</evidence>
<keyword evidence="4" id="KW-1185">Reference proteome</keyword>
<dbReference type="AlphaFoldDB" id="A0A6G8PUF6"/>
<dbReference type="InterPro" id="IPR025403">
    <property type="entry name" value="TgpA-like_C"/>
</dbReference>
<evidence type="ECO:0000256" key="1">
    <source>
        <dbReference type="SAM" id="Phobius"/>
    </source>
</evidence>
<keyword evidence="1" id="KW-0472">Membrane</keyword>
<feature type="transmembrane region" description="Helical" evidence="1">
    <location>
        <begin position="52"/>
        <end position="70"/>
    </location>
</feature>
<reference evidence="3 4" key="1">
    <citation type="submission" date="2019-10" db="EMBL/GenBank/DDBJ databases">
        <title>Rubrobacter sp nov SCSIO 52915 isolated from a deep-sea sediment in the South China Sea.</title>
        <authorList>
            <person name="Chen R.W."/>
        </authorList>
    </citation>
    <scope>NUCLEOTIDE SEQUENCE [LARGE SCALE GENOMIC DNA]</scope>
    <source>
        <strain evidence="3 4">SCSIO 52915</strain>
    </source>
</reference>
<dbReference type="InterPro" id="IPR052901">
    <property type="entry name" value="Bact_TGase-like"/>
</dbReference>
<dbReference type="Pfam" id="PF01841">
    <property type="entry name" value="Transglut_core"/>
    <property type="match status" value="1"/>
</dbReference>
<dbReference type="SUPFAM" id="SSF54001">
    <property type="entry name" value="Cysteine proteinases"/>
    <property type="match status" value="1"/>
</dbReference>
<dbReference type="KEGG" id="rmar:GBA65_04305"/>
<sequence>MEDLVKLELPNFKLPRAPKRKPEDSVELRAWVLAAVLVGEVAVLTSGYFGPATGVLVPLLTIVAFAVSYNRRREKNYVIKAMLAVFALALLAVFFREALSSLYDTRVPLARLFLWIQVIHAFDLPARKDVTYSLLSGLILIAVGAVLSTSLWYGLFIVAFLFCASGALTQMHLSEARERAGLPAAPSRGLLRGIVLPGTLAIVAVGFLCFSLLPQKQGMNLTMMPTSFFQQVQADFSGGVQNSSYDQAGDPFAGPPQAIAPDSYHGFNPYMDLRSRGRLSDEVVMKVKSQEPTPYRGVVFDEYNGKGWEISTGDDEGSLETLRSEGPRYDLFAAQNTEPRQGQSRQVAQVFYVEKDSSNVIFGAFQPETLYFPASGIKVDPYNSLRAPYEIPEGSTYSVISQVPNASPDELRAAGTNYPGFVTDRYLGLPASGGERTRELARELTQDASNPYDAVVAMNEHLKNNYPYDLSIPPQRENMDAVEYFLFEERRGYCEQFSSSLAVMARSLGIPARIATGYVSGEYNPFTGLYEVKASDAHAWVEVYFPGHGWSTFDPTPGFDSTPWEYHEQGNLQGSKALSFVAAKAGEALGPVLRPAGSLIRGVAGLDPASIVVAGLLLGGASVAAVYGRRFLKKKLRKPAPRRSVKVSDARLYSRYGAISAAFEEAGIVREGHETPEEYARRAAEASGEPGVARLGEIYLHARFRNAVPAELVEEFDRLEPTALKAAEKLREASKV</sequence>
<dbReference type="EMBL" id="CP045121">
    <property type="protein sequence ID" value="QIN77867.1"/>
    <property type="molecule type" value="Genomic_DNA"/>
</dbReference>
<dbReference type="InterPro" id="IPR038765">
    <property type="entry name" value="Papain-like_cys_pep_sf"/>
</dbReference>
<dbReference type="InterPro" id="IPR021878">
    <property type="entry name" value="TgpA_N"/>
</dbReference>
<evidence type="ECO:0000259" key="2">
    <source>
        <dbReference type="SMART" id="SM00460"/>
    </source>
</evidence>
<accession>A0A6G8PUF6</accession>
<dbReference type="PANTHER" id="PTHR42736:SF1">
    <property type="entry name" value="PROTEIN-GLUTAMINE GAMMA-GLUTAMYLTRANSFERASE"/>
    <property type="match status" value="1"/>
</dbReference>
<protein>
    <submittedName>
        <fullName evidence="3">DUF3488 domain-containing protein</fullName>
    </submittedName>
</protein>
<keyword evidence="1" id="KW-0812">Transmembrane</keyword>
<dbReference type="SMART" id="SM00460">
    <property type="entry name" value="TGc"/>
    <property type="match status" value="1"/>
</dbReference>
<dbReference type="PANTHER" id="PTHR42736">
    <property type="entry name" value="PROTEIN-GLUTAMINE GAMMA-GLUTAMYLTRANSFERASE"/>
    <property type="match status" value="1"/>
</dbReference>
<dbReference type="InterPro" id="IPR002931">
    <property type="entry name" value="Transglutaminase-like"/>
</dbReference>
<feature type="domain" description="Transglutaminase-like" evidence="2">
    <location>
        <begin position="486"/>
        <end position="557"/>
    </location>
</feature>
<dbReference type="Gene3D" id="3.10.620.30">
    <property type="match status" value="1"/>
</dbReference>